<gene>
    <name evidence="10" type="ORF">BASA50_007582</name>
</gene>
<keyword evidence="9" id="KW-0472">Membrane</keyword>
<comment type="similarity">
    <text evidence="2">Belongs to the Tom40 family.</text>
</comment>
<dbReference type="InterPro" id="IPR037930">
    <property type="entry name" value="Tom40"/>
</dbReference>
<keyword evidence="11" id="KW-1185">Reference proteome</keyword>
<dbReference type="EMBL" id="JAFCIX010000359">
    <property type="protein sequence ID" value="KAH6593132.1"/>
    <property type="molecule type" value="Genomic_DNA"/>
</dbReference>
<evidence type="ECO:0008006" key="12">
    <source>
        <dbReference type="Google" id="ProtNLM"/>
    </source>
</evidence>
<sequence length="392" mass="42325">MAAIASSFWGLLDKYAEMRKSLGLPSPGNYESLHREVRGVLPTVFMIDGARFELHSHHNQSFQTGHTLSWGSAQQPPSYQFTSAYSTPSVALVGQVDHDGSVSARGQYNWIPLPSPPQPSLHDAANSMDPAPTPVLPEMPKVTSTSKFQALFGAQPANNMVQLEHDHHDLDWSLNAKCVNANLIDAQPSWSKSHKNSGATSVTGTYTLSYLQSLSTSIALGAELTYQRATPDLEEPSMAFAMRYAPPPSELPTPLAIPAGTPSPFMPVNPKDPTQVFTTTWMPNVGVLNATYWRRINQRLEVGSELQLLMTPALSRGGQAAATPGRREGMAAVGFKVDTVFTTIRAMLSSHGQVSAVLEEKIAPGISLQLCGEIDYARGSAGRVGFGFTFEA</sequence>
<protein>
    <recommendedName>
        <fullName evidence="12">Mitochondrial distribution and morphology protein 10</fullName>
    </recommendedName>
</protein>
<evidence type="ECO:0000256" key="9">
    <source>
        <dbReference type="ARBA" id="ARBA00023136"/>
    </source>
</evidence>
<evidence type="ECO:0000313" key="11">
    <source>
        <dbReference type="Proteomes" id="UP001648503"/>
    </source>
</evidence>
<evidence type="ECO:0000256" key="7">
    <source>
        <dbReference type="ARBA" id="ARBA00022927"/>
    </source>
</evidence>
<dbReference type="InterPro" id="IPR027246">
    <property type="entry name" value="Porin_Euk/Tom40"/>
</dbReference>
<reference evidence="10 11" key="1">
    <citation type="submission" date="2021-02" db="EMBL/GenBank/DDBJ databases">
        <title>Variation within the Batrachochytrium salamandrivorans European outbreak.</title>
        <authorList>
            <person name="Kelly M."/>
            <person name="Pasmans F."/>
            <person name="Shea T.P."/>
            <person name="Munoz J.F."/>
            <person name="Carranza S."/>
            <person name="Cuomo C.A."/>
            <person name="Martel A."/>
        </authorList>
    </citation>
    <scope>NUCLEOTIDE SEQUENCE [LARGE SCALE GENOMIC DNA]</scope>
    <source>
        <strain evidence="10 11">AMFP18/2</strain>
    </source>
</reference>
<evidence type="ECO:0000313" key="10">
    <source>
        <dbReference type="EMBL" id="KAH6593132.1"/>
    </source>
</evidence>
<comment type="subcellular location">
    <subcellularLocation>
        <location evidence="1">Mitochondrion outer membrane</location>
        <topology evidence="1">Multi-pass membrane protein</topology>
    </subcellularLocation>
</comment>
<proteinExistence type="inferred from homology"/>
<evidence type="ECO:0000256" key="4">
    <source>
        <dbReference type="ARBA" id="ARBA00022452"/>
    </source>
</evidence>
<dbReference type="InterPro" id="IPR023614">
    <property type="entry name" value="Porin_dom_sf"/>
</dbReference>
<comment type="caution">
    <text evidence="10">The sequence shown here is derived from an EMBL/GenBank/DDBJ whole genome shotgun (WGS) entry which is preliminary data.</text>
</comment>
<evidence type="ECO:0000256" key="6">
    <source>
        <dbReference type="ARBA" id="ARBA00022787"/>
    </source>
</evidence>
<dbReference type="Pfam" id="PF01459">
    <property type="entry name" value="Porin_3"/>
    <property type="match status" value="2"/>
</dbReference>
<keyword evidence="7" id="KW-0653">Protein transport</keyword>
<dbReference type="Gene3D" id="2.40.160.10">
    <property type="entry name" value="Porin"/>
    <property type="match status" value="1"/>
</dbReference>
<keyword evidence="6" id="KW-1000">Mitochondrion outer membrane</keyword>
<evidence type="ECO:0000256" key="1">
    <source>
        <dbReference type="ARBA" id="ARBA00004374"/>
    </source>
</evidence>
<dbReference type="Proteomes" id="UP001648503">
    <property type="component" value="Unassembled WGS sequence"/>
</dbReference>
<evidence type="ECO:0000256" key="3">
    <source>
        <dbReference type="ARBA" id="ARBA00022448"/>
    </source>
</evidence>
<dbReference type="CDD" id="cd07305">
    <property type="entry name" value="Porin3_Tom40"/>
    <property type="match status" value="1"/>
</dbReference>
<keyword evidence="8" id="KW-0496">Mitochondrion</keyword>
<keyword evidence="4" id="KW-1134">Transmembrane beta strand</keyword>
<evidence type="ECO:0000256" key="2">
    <source>
        <dbReference type="ARBA" id="ARBA00010510"/>
    </source>
</evidence>
<dbReference type="PANTHER" id="PTHR10802">
    <property type="entry name" value="MITOCHONDRIAL IMPORT RECEPTOR SUBUNIT TOM40"/>
    <property type="match status" value="1"/>
</dbReference>
<accession>A0ABQ8F6N0</accession>
<organism evidence="10 11">
    <name type="scientific">Batrachochytrium salamandrivorans</name>
    <dbReference type="NCBI Taxonomy" id="1357716"/>
    <lineage>
        <taxon>Eukaryota</taxon>
        <taxon>Fungi</taxon>
        <taxon>Fungi incertae sedis</taxon>
        <taxon>Chytridiomycota</taxon>
        <taxon>Chytridiomycota incertae sedis</taxon>
        <taxon>Chytridiomycetes</taxon>
        <taxon>Rhizophydiales</taxon>
        <taxon>Rhizophydiales incertae sedis</taxon>
        <taxon>Batrachochytrium</taxon>
    </lineage>
</organism>
<evidence type="ECO:0000256" key="5">
    <source>
        <dbReference type="ARBA" id="ARBA00022692"/>
    </source>
</evidence>
<keyword evidence="5" id="KW-0812">Transmembrane</keyword>
<name>A0ABQ8F6N0_9FUNG</name>
<keyword evidence="3" id="KW-0813">Transport</keyword>
<evidence type="ECO:0000256" key="8">
    <source>
        <dbReference type="ARBA" id="ARBA00023128"/>
    </source>
</evidence>